<dbReference type="RefSeq" id="WP_132208532.1">
    <property type="nucleotide sequence ID" value="NZ_SLWN01000003.1"/>
</dbReference>
<sequence length="451" mass="48764">MPNEPWLDELVSNVFNDLARRLPGGDVERPRDLAVFHERLDELRTLAETTSDQLRSDNYAWLWRTMGDELGFVVDDLGRGRITPEDLSAAYEQWSELGRSYVRTITDNGDADAIFTTAPSTAELAHDSSSDHLGVDPIKAHLEQRRAEALAAGDPSRADELEHTLVMIGATTKDFAWLAAQNEQPETDLETQRSSERARLHYAIHEYAFQYDIDVPHGMLDELPAGRTPHWLRDDDDLEADTHPLNADASDTDEVNTQEAGVGGEDRRSSTGAADETWPSAAEVDDSGGDLTDEDMRGLTAELAVDPYDDVVWGGVVMSRADLDLELEECTEFGDLADAADVAVDDSTIQSETTGAPGQAPNGDAVTAEPELHDSAGTDEVSAAVETSACSVAVSRASATVETAALVVEEAAGNDRADQLATWHDDDQAAQRQVEDQASKASTTIGDGTAR</sequence>
<comment type="caution">
    <text evidence="2">The sequence shown here is derived from an EMBL/GenBank/DDBJ whole genome shotgun (WGS) entry which is preliminary data.</text>
</comment>
<name>A0A4R2HPA3_9ACTN</name>
<feature type="compositionally biased region" description="Acidic residues" evidence="1">
    <location>
        <begin position="283"/>
        <end position="293"/>
    </location>
</feature>
<dbReference type="Proteomes" id="UP000294508">
    <property type="component" value="Unassembled WGS sequence"/>
</dbReference>
<gene>
    <name evidence="2" type="ORF">EV652_10322</name>
</gene>
<evidence type="ECO:0000313" key="3">
    <source>
        <dbReference type="Proteomes" id="UP000294508"/>
    </source>
</evidence>
<evidence type="ECO:0000256" key="1">
    <source>
        <dbReference type="SAM" id="MobiDB-lite"/>
    </source>
</evidence>
<dbReference type="EMBL" id="SLWN01000003">
    <property type="protein sequence ID" value="TCO33023.1"/>
    <property type="molecule type" value="Genomic_DNA"/>
</dbReference>
<feature type="compositionally biased region" description="Basic and acidic residues" evidence="1">
    <location>
        <begin position="427"/>
        <end position="438"/>
    </location>
</feature>
<keyword evidence="3" id="KW-1185">Reference proteome</keyword>
<protein>
    <submittedName>
        <fullName evidence="2">Uncharacterized protein</fullName>
    </submittedName>
</protein>
<reference evidence="2 3" key="1">
    <citation type="journal article" date="2015" name="Stand. Genomic Sci.">
        <title>Genomic Encyclopedia of Bacterial and Archaeal Type Strains, Phase III: the genomes of soil and plant-associated and newly described type strains.</title>
        <authorList>
            <person name="Whitman W.B."/>
            <person name="Woyke T."/>
            <person name="Klenk H.P."/>
            <person name="Zhou Y."/>
            <person name="Lilburn T.G."/>
            <person name="Beck B.J."/>
            <person name="De Vos P."/>
            <person name="Vandamme P."/>
            <person name="Eisen J.A."/>
            <person name="Garrity G."/>
            <person name="Hugenholtz P."/>
            <person name="Kyrpides N.C."/>
        </authorList>
    </citation>
    <scope>NUCLEOTIDE SEQUENCE [LARGE SCALE GENOMIC DNA]</scope>
    <source>
        <strain evidence="2 3">VKM Ac-2572</strain>
    </source>
</reference>
<feature type="region of interest" description="Disordered" evidence="1">
    <location>
        <begin position="427"/>
        <end position="451"/>
    </location>
</feature>
<proteinExistence type="predicted"/>
<accession>A0A4R2HPA3</accession>
<feature type="compositionally biased region" description="Polar residues" evidence="1">
    <location>
        <begin position="439"/>
        <end position="451"/>
    </location>
</feature>
<dbReference type="OrthoDB" id="9834238at2"/>
<organism evidence="2 3">
    <name type="scientific">Kribbella steppae</name>
    <dbReference type="NCBI Taxonomy" id="2512223"/>
    <lineage>
        <taxon>Bacteria</taxon>
        <taxon>Bacillati</taxon>
        <taxon>Actinomycetota</taxon>
        <taxon>Actinomycetes</taxon>
        <taxon>Propionibacteriales</taxon>
        <taxon>Kribbellaceae</taxon>
        <taxon>Kribbella</taxon>
    </lineage>
</organism>
<dbReference type="AlphaFoldDB" id="A0A4R2HPA3"/>
<evidence type="ECO:0000313" key="2">
    <source>
        <dbReference type="EMBL" id="TCO33023.1"/>
    </source>
</evidence>
<feature type="region of interest" description="Disordered" evidence="1">
    <location>
        <begin position="231"/>
        <end position="294"/>
    </location>
</feature>